<comment type="caution">
    <text evidence="1">The sequence shown here is derived from an EMBL/GenBank/DDBJ whole genome shotgun (WGS) entry which is preliminary data.</text>
</comment>
<dbReference type="Proteomes" id="UP001056120">
    <property type="component" value="Linkage Group LG01"/>
</dbReference>
<gene>
    <name evidence="1" type="ORF">L1987_00467</name>
</gene>
<accession>A0ACB9K2C5</accession>
<sequence>MRERENDAAMSASARRFRRCGGLWFMSIIKIGWNWNWFMIEAHGGSVSDLAFSYPNKKLCIVTCSEDRSIKEWDAVTEAKLYTFEGHEAYVYSVCSHFKEPIQFIFSIATDGKIKPWLYDNMGARVDHDAPGHSSTTMAYSADGTRFM</sequence>
<evidence type="ECO:0000313" key="2">
    <source>
        <dbReference type="Proteomes" id="UP001056120"/>
    </source>
</evidence>
<protein>
    <submittedName>
        <fullName evidence="1">Uncharacterized protein</fullName>
    </submittedName>
</protein>
<organism evidence="1 2">
    <name type="scientific">Smallanthus sonchifolius</name>
    <dbReference type="NCBI Taxonomy" id="185202"/>
    <lineage>
        <taxon>Eukaryota</taxon>
        <taxon>Viridiplantae</taxon>
        <taxon>Streptophyta</taxon>
        <taxon>Embryophyta</taxon>
        <taxon>Tracheophyta</taxon>
        <taxon>Spermatophyta</taxon>
        <taxon>Magnoliopsida</taxon>
        <taxon>eudicotyledons</taxon>
        <taxon>Gunneridae</taxon>
        <taxon>Pentapetalae</taxon>
        <taxon>asterids</taxon>
        <taxon>campanulids</taxon>
        <taxon>Asterales</taxon>
        <taxon>Asteraceae</taxon>
        <taxon>Asteroideae</taxon>
        <taxon>Heliantheae alliance</taxon>
        <taxon>Millerieae</taxon>
        <taxon>Smallanthus</taxon>
    </lineage>
</organism>
<keyword evidence="2" id="KW-1185">Reference proteome</keyword>
<reference evidence="1 2" key="2">
    <citation type="journal article" date="2022" name="Mol. Ecol. Resour.">
        <title>The genomes of chicory, endive, great burdock and yacon provide insights into Asteraceae paleo-polyploidization history and plant inulin production.</title>
        <authorList>
            <person name="Fan W."/>
            <person name="Wang S."/>
            <person name="Wang H."/>
            <person name="Wang A."/>
            <person name="Jiang F."/>
            <person name="Liu H."/>
            <person name="Zhao H."/>
            <person name="Xu D."/>
            <person name="Zhang Y."/>
        </authorList>
    </citation>
    <scope>NUCLEOTIDE SEQUENCE [LARGE SCALE GENOMIC DNA]</scope>
    <source>
        <strain evidence="2">cv. Yunnan</strain>
        <tissue evidence="1">Leaves</tissue>
    </source>
</reference>
<reference evidence="2" key="1">
    <citation type="journal article" date="2022" name="Mol. Ecol. Resour.">
        <title>The genomes of chicory, endive, great burdock and yacon provide insights into Asteraceae palaeo-polyploidization history and plant inulin production.</title>
        <authorList>
            <person name="Fan W."/>
            <person name="Wang S."/>
            <person name="Wang H."/>
            <person name="Wang A."/>
            <person name="Jiang F."/>
            <person name="Liu H."/>
            <person name="Zhao H."/>
            <person name="Xu D."/>
            <person name="Zhang Y."/>
        </authorList>
    </citation>
    <scope>NUCLEOTIDE SEQUENCE [LARGE SCALE GENOMIC DNA]</scope>
    <source>
        <strain evidence="2">cv. Yunnan</strain>
    </source>
</reference>
<proteinExistence type="predicted"/>
<name>A0ACB9K2C5_9ASTR</name>
<dbReference type="EMBL" id="CM042018">
    <property type="protein sequence ID" value="KAI3826419.1"/>
    <property type="molecule type" value="Genomic_DNA"/>
</dbReference>
<evidence type="ECO:0000313" key="1">
    <source>
        <dbReference type="EMBL" id="KAI3826419.1"/>
    </source>
</evidence>